<sequence length="205" mass="22471">MSMPALLSHFGINTARFVTSTGEVVFDGVTSNGGDAFTHVTHGAVTPVAKHTFHGGAEEPDDGENGPAVWWDNPDRLNRHIDAMRRSFPHFAYLAPEDGSAPCWGGVIDTGRGKFDVGILIRRDEGLPSIVVFNRRLGATAGGRWQRAPHLYDNDNLCVAGRDDWDPDEHTVATATAWAAHWLAAYTEWRISRKWPVEGVRTVAA</sequence>
<dbReference type="RefSeq" id="WP_132214118.1">
    <property type="nucleotide sequence ID" value="NZ_SLWN01000016.1"/>
</dbReference>
<accession>A0A4V2RY75</accession>
<dbReference type="AlphaFoldDB" id="A0A4V2RY75"/>
<evidence type="ECO:0000313" key="2">
    <source>
        <dbReference type="EMBL" id="TCO18129.1"/>
    </source>
</evidence>
<dbReference type="Pfam" id="PF26395">
    <property type="entry name" value="E2-CBASS"/>
    <property type="match status" value="1"/>
</dbReference>
<reference evidence="2 3" key="1">
    <citation type="journal article" date="2015" name="Stand. Genomic Sci.">
        <title>Genomic Encyclopedia of Bacterial and Archaeal Type Strains, Phase III: the genomes of soil and plant-associated and newly described type strains.</title>
        <authorList>
            <person name="Whitman W.B."/>
            <person name="Woyke T."/>
            <person name="Klenk H.P."/>
            <person name="Zhou Y."/>
            <person name="Lilburn T.G."/>
            <person name="Beck B.J."/>
            <person name="De Vos P."/>
            <person name="Vandamme P."/>
            <person name="Eisen J.A."/>
            <person name="Garrity G."/>
            <person name="Hugenholtz P."/>
            <person name="Kyrpides N.C."/>
        </authorList>
    </citation>
    <scope>NUCLEOTIDE SEQUENCE [LARGE SCALE GENOMIC DNA]</scope>
    <source>
        <strain evidence="2 3">VKM Ac-2572</strain>
    </source>
</reference>
<dbReference type="InterPro" id="IPR058588">
    <property type="entry name" value="E2-CBASS"/>
</dbReference>
<evidence type="ECO:0000259" key="1">
    <source>
        <dbReference type="Pfam" id="PF26395"/>
    </source>
</evidence>
<dbReference type="EMBL" id="SLWN01000016">
    <property type="protein sequence ID" value="TCO18129.1"/>
    <property type="molecule type" value="Genomic_DNA"/>
</dbReference>
<dbReference type="Proteomes" id="UP000294508">
    <property type="component" value="Unassembled WGS sequence"/>
</dbReference>
<name>A0A4V2RY75_9ACTN</name>
<protein>
    <recommendedName>
        <fullName evidence="1">Type II CBASS E2 protein domain-containing protein</fullName>
    </recommendedName>
</protein>
<feature type="domain" description="Type II CBASS E2 protein" evidence="1">
    <location>
        <begin position="81"/>
        <end position="200"/>
    </location>
</feature>
<keyword evidence="3" id="KW-1185">Reference proteome</keyword>
<comment type="caution">
    <text evidence="2">The sequence shown here is derived from an EMBL/GenBank/DDBJ whole genome shotgun (WGS) entry which is preliminary data.</text>
</comment>
<organism evidence="2 3">
    <name type="scientific">Kribbella steppae</name>
    <dbReference type="NCBI Taxonomy" id="2512223"/>
    <lineage>
        <taxon>Bacteria</taxon>
        <taxon>Bacillati</taxon>
        <taxon>Actinomycetota</taxon>
        <taxon>Actinomycetes</taxon>
        <taxon>Propionibacteriales</taxon>
        <taxon>Kribbellaceae</taxon>
        <taxon>Kribbella</taxon>
    </lineage>
</organism>
<evidence type="ECO:0000313" key="3">
    <source>
        <dbReference type="Proteomes" id="UP000294508"/>
    </source>
</evidence>
<gene>
    <name evidence="2" type="ORF">EV652_116157</name>
</gene>
<dbReference type="OrthoDB" id="4936638at2"/>
<proteinExistence type="predicted"/>